<dbReference type="Gene3D" id="3.40.50.11990">
    <property type="entry name" value="RNA polymerase II accessory factor, Cdc73 C-terminal domain"/>
    <property type="match status" value="1"/>
</dbReference>
<accession>A0A7H9AZ06</accession>
<organism evidence="7 8">
    <name type="scientific">Zygotorulaspora mrakii</name>
    <name type="common">Zygosaccharomyces mrakii</name>
    <dbReference type="NCBI Taxonomy" id="42260"/>
    <lineage>
        <taxon>Eukaryota</taxon>
        <taxon>Fungi</taxon>
        <taxon>Dikarya</taxon>
        <taxon>Ascomycota</taxon>
        <taxon>Saccharomycotina</taxon>
        <taxon>Saccharomycetes</taxon>
        <taxon>Saccharomycetales</taxon>
        <taxon>Saccharomycetaceae</taxon>
        <taxon>Zygotorulaspora</taxon>
    </lineage>
</organism>
<dbReference type="EMBL" id="CP058605">
    <property type="protein sequence ID" value="QLG71640.1"/>
    <property type="molecule type" value="Genomic_DNA"/>
</dbReference>
<dbReference type="InterPro" id="IPR038103">
    <property type="entry name" value="CDC73_C_sf"/>
</dbReference>
<keyword evidence="4" id="KW-0539">Nucleus</keyword>
<dbReference type="Pfam" id="PF05179">
    <property type="entry name" value="CDC73_C"/>
    <property type="match status" value="1"/>
</dbReference>
<dbReference type="OrthoDB" id="2186602at2759"/>
<feature type="region of interest" description="Disordered" evidence="5">
    <location>
        <begin position="113"/>
        <end position="160"/>
    </location>
</feature>
<feature type="region of interest" description="Disordered" evidence="5">
    <location>
        <begin position="206"/>
        <end position="231"/>
    </location>
</feature>
<dbReference type="GO" id="GO:0016593">
    <property type="term" value="C:Cdc73/Paf1 complex"/>
    <property type="evidence" value="ECO:0007669"/>
    <property type="project" value="InterPro"/>
</dbReference>
<dbReference type="AlphaFoldDB" id="A0A7H9AZ06"/>
<evidence type="ECO:0000256" key="1">
    <source>
        <dbReference type="ARBA" id="ARBA00004123"/>
    </source>
</evidence>
<dbReference type="GO" id="GO:0006368">
    <property type="term" value="P:transcription elongation by RNA polymerase II"/>
    <property type="evidence" value="ECO:0007669"/>
    <property type="project" value="InterPro"/>
</dbReference>
<evidence type="ECO:0000313" key="7">
    <source>
        <dbReference type="EMBL" id="QLG71640.1"/>
    </source>
</evidence>
<dbReference type="GeneID" id="59235302"/>
<evidence type="ECO:0000256" key="3">
    <source>
        <dbReference type="ARBA" id="ARBA00023163"/>
    </source>
</evidence>
<comment type="similarity">
    <text evidence="2">Belongs to the CDC73 family.</text>
</comment>
<keyword evidence="3" id="KW-0804">Transcription</keyword>
<evidence type="ECO:0000256" key="4">
    <source>
        <dbReference type="ARBA" id="ARBA00023242"/>
    </source>
</evidence>
<dbReference type="InterPro" id="IPR031336">
    <property type="entry name" value="CDC73_C"/>
</dbReference>
<dbReference type="KEGG" id="zmk:HG535_0B06860"/>
<dbReference type="PANTHER" id="PTHR12466:SF8">
    <property type="entry name" value="PARAFIBROMIN"/>
    <property type="match status" value="1"/>
</dbReference>
<dbReference type="GO" id="GO:0000993">
    <property type="term" value="F:RNA polymerase II complex binding"/>
    <property type="evidence" value="ECO:0007669"/>
    <property type="project" value="TreeGrafter"/>
</dbReference>
<keyword evidence="8" id="KW-1185">Reference proteome</keyword>
<protein>
    <recommendedName>
        <fullName evidence="6">Cell division control protein 73 C-terminal domain-containing protein</fullName>
    </recommendedName>
</protein>
<evidence type="ECO:0000256" key="5">
    <source>
        <dbReference type="SAM" id="MobiDB-lite"/>
    </source>
</evidence>
<feature type="domain" description="Cell division control protein 73 C-terminal" evidence="6">
    <location>
        <begin position="234"/>
        <end position="384"/>
    </location>
</feature>
<dbReference type="GO" id="GO:0032968">
    <property type="term" value="P:positive regulation of transcription elongation by RNA polymerase II"/>
    <property type="evidence" value="ECO:0007669"/>
    <property type="project" value="TreeGrafter"/>
</dbReference>
<dbReference type="RefSeq" id="XP_037143368.1">
    <property type="nucleotide sequence ID" value="XM_037287473.1"/>
</dbReference>
<proteinExistence type="inferred from homology"/>
<evidence type="ECO:0000256" key="2">
    <source>
        <dbReference type="ARBA" id="ARBA00010427"/>
    </source>
</evidence>
<reference evidence="7 8" key="1">
    <citation type="submission" date="2020-07" db="EMBL/GenBank/DDBJ databases">
        <title>The yeast mating-type switching endonuclease HO is a domesticated member of an unorthodox homing genetic element family.</title>
        <authorList>
            <person name="Coughlan A.Y."/>
            <person name="Lombardi L."/>
            <person name="Braun-Galleani S."/>
            <person name="Martos A.R."/>
            <person name="Galeote V."/>
            <person name="Bigey F."/>
            <person name="Dequin S."/>
            <person name="Byrne K.P."/>
            <person name="Wolfe K.H."/>
        </authorList>
    </citation>
    <scope>NUCLEOTIDE SEQUENCE [LARGE SCALE GENOMIC DNA]</scope>
    <source>
        <strain evidence="7 8">NRRL Y-6702</strain>
    </source>
</reference>
<sequence>MSSVLAIVRDLLRTKKDFKLTNKDGEPVEDIVAAKNISFGSKTTVFSLDEVTDFEIEGEKVPLRVVIQCWLHRGSNAAEYLADCQKKQIFNVSFLQRTGLLNWLSGSSGSLQISKPKEDERFGKKSPAAAAATNGKEGEKTGNGYSTIPSNGENNDVNDDPVLREALSRERVLLDHNSSLRGNKPINFSYLIKDAELKLVQSLKSSLHSKKGSHNDSSNGRVSKSADSSRQVPRKDPIILIPSAASSVFTMSNIKKFLQDAHYVNPRDIPASQVDLVRVEKKFDRISRPIRFIVVNNTRMFTKPEYWDRVVAVFTMGHKWQFNNYQWNTPQELFQHCKGYYFHYAGDVVPQHVQQWNVQQVQLDKNIRFKDIEVVRFFWNSLERELIARGYK</sequence>
<feature type="compositionally biased region" description="Polar residues" evidence="5">
    <location>
        <begin position="215"/>
        <end position="231"/>
    </location>
</feature>
<dbReference type="PANTHER" id="PTHR12466">
    <property type="entry name" value="CDC73 DOMAIN PROTEIN"/>
    <property type="match status" value="1"/>
</dbReference>
<name>A0A7H9AZ06_ZYGMR</name>
<evidence type="ECO:0000259" key="6">
    <source>
        <dbReference type="Pfam" id="PF05179"/>
    </source>
</evidence>
<dbReference type="InterPro" id="IPR007852">
    <property type="entry name" value="Cdc73/Parafibromin"/>
</dbReference>
<evidence type="ECO:0000313" key="8">
    <source>
        <dbReference type="Proteomes" id="UP000509704"/>
    </source>
</evidence>
<gene>
    <name evidence="7" type="ORF">HG535_0B06860</name>
</gene>
<comment type="subcellular location">
    <subcellularLocation>
        <location evidence="1">Nucleus</location>
    </subcellularLocation>
</comment>
<dbReference type="Proteomes" id="UP000509704">
    <property type="component" value="Chromosome 2"/>
</dbReference>
<feature type="compositionally biased region" description="Polar residues" evidence="5">
    <location>
        <begin position="143"/>
        <end position="155"/>
    </location>
</feature>